<dbReference type="RefSeq" id="WP_245808379.1">
    <property type="nucleotide sequence ID" value="NZ_FWWU01000009.1"/>
</dbReference>
<accession>A0A1W1VE84</accession>
<keyword evidence="4" id="KW-1185">Reference proteome</keyword>
<evidence type="ECO:0000256" key="1">
    <source>
        <dbReference type="SAM" id="MobiDB-lite"/>
    </source>
</evidence>
<dbReference type="Pfam" id="PF20554">
    <property type="entry name" value="DUF6766"/>
    <property type="match status" value="1"/>
</dbReference>
<dbReference type="Proteomes" id="UP000192582">
    <property type="component" value="Unassembled WGS sequence"/>
</dbReference>
<feature type="transmembrane region" description="Helical" evidence="2">
    <location>
        <begin position="27"/>
        <end position="44"/>
    </location>
</feature>
<evidence type="ECO:0000256" key="2">
    <source>
        <dbReference type="SAM" id="Phobius"/>
    </source>
</evidence>
<evidence type="ECO:0000313" key="3">
    <source>
        <dbReference type="EMBL" id="SMB91510.1"/>
    </source>
</evidence>
<feature type="transmembrane region" description="Helical" evidence="2">
    <location>
        <begin position="138"/>
        <end position="158"/>
    </location>
</feature>
<keyword evidence="2" id="KW-0812">Transmembrane</keyword>
<dbReference type="EMBL" id="FWWU01000009">
    <property type="protein sequence ID" value="SMB91510.1"/>
    <property type="molecule type" value="Genomic_DNA"/>
</dbReference>
<organism evidence="3 4">
    <name type="scientific">Deinococcus hopiensis KR-140</name>
    <dbReference type="NCBI Taxonomy" id="695939"/>
    <lineage>
        <taxon>Bacteria</taxon>
        <taxon>Thermotogati</taxon>
        <taxon>Deinococcota</taxon>
        <taxon>Deinococci</taxon>
        <taxon>Deinococcales</taxon>
        <taxon>Deinococcaceae</taxon>
        <taxon>Deinococcus</taxon>
    </lineage>
</organism>
<feature type="transmembrane region" description="Helical" evidence="2">
    <location>
        <begin position="192"/>
        <end position="209"/>
    </location>
</feature>
<feature type="region of interest" description="Disordered" evidence="1">
    <location>
        <begin position="109"/>
        <end position="128"/>
    </location>
</feature>
<gene>
    <name evidence="3" type="ORF">SAMN00790413_01161</name>
</gene>
<keyword evidence="2" id="KW-1133">Transmembrane helix</keyword>
<protein>
    <submittedName>
        <fullName evidence="3">Uncharacterized protein</fullName>
    </submittedName>
</protein>
<keyword evidence="2" id="KW-0472">Membrane</keyword>
<sequence length="230" mass="25806">MTSHSLRDPARPGPDLQQGGLRQFWKNNALSTVVFGLFLLFWWGQSLVGWHNYNGDQVDHGQRAVAYAHYLTTSHFWEATAENWESEFFQMGFFVILTVYLKQRGSAESSKYPDEETPGEGSEQKPGQRAGFLYRNSLSLALIGLFLASFAVHVWSGALEYNHEQLLHGGQRVSPLAFLGTSELWFQSLQNWQSEFLAIGAMVVLTISLRQEGSSQSKKVDAPNGQTGDE</sequence>
<dbReference type="STRING" id="695939.SAMN00790413_01161"/>
<evidence type="ECO:0000313" key="4">
    <source>
        <dbReference type="Proteomes" id="UP000192582"/>
    </source>
</evidence>
<dbReference type="InterPro" id="IPR046657">
    <property type="entry name" value="DUF6766"/>
</dbReference>
<proteinExistence type="predicted"/>
<name>A0A1W1VE84_9DEIO</name>
<reference evidence="3 4" key="1">
    <citation type="submission" date="2017-04" db="EMBL/GenBank/DDBJ databases">
        <authorList>
            <person name="Afonso C.L."/>
            <person name="Miller P.J."/>
            <person name="Scott M.A."/>
            <person name="Spackman E."/>
            <person name="Goraichik I."/>
            <person name="Dimitrov K.M."/>
            <person name="Suarez D.L."/>
            <person name="Swayne D.E."/>
        </authorList>
    </citation>
    <scope>NUCLEOTIDE SEQUENCE [LARGE SCALE GENOMIC DNA]</scope>
    <source>
        <strain evidence="3 4">KR-140</strain>
    </source>
</reference>
<dbReference type="AlphaFoldDB" id="A0A1W1VE84"/>